<keyword evidence="7 10" id="KW-1133">Transmembrane helix</keyword>
<keyword evidence="9" id="KW-0627">Porphyrin biosynthesis</keyword>
<comment type="pathway">
    <text evidence="3">Porphyrin-containing compound metabolism; protoheme biosynthesis.</text>
</comment>
<dbReference type="InterPro" id="IPR010817">
    <property type="entry name" value="HemY_N"/>
</dbReference>
<proteinExistence type="predicted"/>
<evidence type="ECO:0000256" key="10">
    <source>
        <dbReference type="SAM" id="Phobius"/>
    </source>
</evidence>
<keyword evidence="13" id="KW-1185">Reference proteome</keyword>
<keyword evidence="5" id="KW-0997">Cell inner membrane</keyword>
<name>A0A1R1ICR0_9RHOO</name>
<dbReference type="InterPro" id="IPR005254">
    <property type="entry name" value="Heme_biosyn_assoc_TPR_pro"/>
</dbReference>
<dbReference type="OrthoDB" id="7053339at2"/>
<comment type="function">
    <text evidence="1">Involved in a late step of protoheme IX synthesis.</text>
</comment>
<dbReference type="GO" id="GO:0042168">
    <property type="term" value="P:heme metabolic process"/>
    <property type="evidence" value="ECO:0007669"/>
    <property type="project" value="InterPro"/>
</dbReference>
<keyword evidence="8 10" id="KW-0472">Membrane</keyword>
<feature type="domain" description="HemY N-terminal" evidence="11">
    <location>
        <begin position="26"/>
        <end position="132"/>
    </location>
</feature>
<evidence type="ECO:0000313" key="12">
    <source>
        <dbReference type="EMBL" id="OMG56556.1"/>
    </source>
</evidence>
<dbReference type="InterPro" id="IPR011990">
    <property type="entry name" value="TPR-like_helical_dom_sf"/>
</dbReference>
<gene>
    <name evidence="12" type="ORF">BJN45_02775</name>
</gene>
<reference evidence="12 13" key="1">
    <citation type="submission" date="2016-10" db="EMBL/GenBank/DDBJ databases">
        <title>Alkaliphiles isolated from bioreactors.</title>
        <authorList>
            <person name="Salah Z."/>
            <person name="Rout S.P."/>
            <person name="Humphreys P.N."/>
        </authorList>
    </citation>
    <scope>NUCLEOTIDE SEQUENCE [LARGE SCALE GENOMIC DNA]</scope>
    <source>
        <strain evidence="12 13">ZS02</strain>
    </source>
</reference>
<comment type="subcellular location">
    <subcellularLocation>
        <location evidence="2">Cell inner membrane</location>
        <topology evidence="2">Multi-pass membrane protein</topology>
    </subcellularLocation>
</comment>
<sequence>MRGLFWILALFALAAAVALGASLNDGYALIVLHPWRLEISLNFLVLALVLLFIAFHVILRAWSLTMGMPRRVQEYRRRRQREKSGVVFQEAVRFLFEGRYGQALKRAGEAYAAGRAPGLAALIAARAAQRLGEPSRQQEWLEKAKQQDARNEPATLMLEAEMLNEERRFAEALAALARLQGKLGRHIAALRIELRARQGLGDWDGVLKLLRQLAKRDALPAETVHTLAVKAHLANIVRCADDSTALTAYLRTVPAAERSADVVLAASRGLALAGADGEAQKLIEGMLDHGDDEVWQSDLAAIYGRLSGGDQMSRIARAEEWLRQRPDHAGLLLALGRMCARQRLWGKAQSYLEASLSVEETQAGHLELARLGDQLERVDDANRHYRAAVMPANDEK</sequence>
<organism evidence="12 13">
    <name type="scientific">Azonexus hydrophilus</name>
    <dbReference type="NCBI Taxonomy" id="418702"/>
    <lineage>
        <taxon>Bacteria</taxon>
        <taxon>Pseudomonadati</taxon>
        <taxon>Pseudomonadota</taxon>
        <taxon>Betaproteobacteria</taxon>
        <taxon>Rhodocyclales</taxon>
        <taxon>Azonexaceae</taxon>
        <taxon>Azonexus</taxon>
    </lineage>
</organism>
<evidence type="ECO:0000256" key="9">
    <source>
        <dbReference type="ARBA" id="ARBA00023244"/>
    </source>
</evidence>
<accession>A0A1R1ICR0</accession>
<dbReference type="Gene3D" id="1.25.40.10">
    <property type="entry name" value="Tetratricopeptide repeat domain"/>
    <property type="match status" value="2"/>
</dbReference>
<dbReference type="GO" id="GO:0005886">
    <property type="term" value="C:plasma membrane"/>
    <property type="evidence" value="ECO:0007669"/>
    <property type="project" value="UniProtKB-SubCell"/>
</dbReference>
<evidence type="ECO:0000256" key="5">
    <source>
        <dbReference type="ARBA" id="ARBA00022519"/>
    </source>
</evidence>
<evidence type="ECO:0000256" key="2">
    <source>
        <dbReference type="ARBA" id="ARBA00004429"/>
    </source>
</evidence>
<evidence type="ECO:0000256" key="8">
    <source>
        <dbReference type="ARBA" id="ARBA00023136"/>
    </source>
</evidence>
<dbReference type="Pfam" id="PF07219">
    <property type="entry name" value="HemY_N"/>
    <property type="match status" value="1"/>
</dbReference>
<dbReference type="UniPathway" id="UPA00252"/>
<evidence type="ECO:0000256" key="4">
    <source>
        <dbReference type="ARBA" id="ARBA00022475"/>
    </source>
</evidence>
<evidence type="ECO:0000256" key="7">
    <source>
        <dbReference type="ARBA" id="ARBA00022989"/>
    </source>
</evidence>
<dbReference type="SUPFAM" id="SSF48452">
    <property type="entry name" value="TPR-like"/>
    <property type="match status" value="1"/>
</dbReference>
<feature type="transmembrane region" description="Helical" evidence="10">
    <location>
        <begin position="39"/>
        <end position="62"/>
    </location>
</feature>
<dbReference type="EMBL" id="MTHD01000001">
    <property type="protein sequence ID" value="OMG56556.1"/>
    <property type="molecule type" value="Genomic_DNA"/>
</dbReference>
<evidence type="ECO:0000256" key="6">
    <source>
        <dbReference type="ARBA" id="ARBA00022692"/>
    </source>
</evidence>
<comment type="caution">
    <text evidence="12">The sequence shown here is derived from an EMBL/GenBank/DDBJ whole genome shotgun (WGS) entry which is preliminary data.</text>
</comment>
<dbReference type="Proteomes" id="UP000187526">
    <property type="component" value="Unassembled WGS sequence"/>
</dbReference>
<keyword evidence="4" id="KW-1003">Cell membrane</keyword>
<evidence type="ECO:0000256" key="1">
    <source>
        <dbReference type="ARBA" id="ARBA00002962"/>
    </source>
</evidence>
<dbReference type="GO" id="GO:0006779">
    <property type="term" value="P:porphyrin-containing compound biosynthetic process"/>
    <property type="evidence" value="ECO:0007669"/>
    <property type="project" value="UniProtKB-KW"/>
</dbReference>
<evidence type="ECO:0000256" key="3">
    <source>
        <dbReference type="ARBA" id="ARBA00004744"/>
    </source>
</evidence>
<dbReference type="AlphaFoldDB" id="A0A1R1ICR0"/>
<dbReference type="STRING" id="418702.BJN45_02775"/>
<keyword evidence="6 10" id="KW-0812">Transmembrane</keyword>
<protein>
    <recommendedName>
        <fullName evidence="11">HemY N-terminal domain-containing protein</fullName>
    </recommendedName>
</protein>
<evidence type="ECO:0000259" key="11">
    <source>
        <dbReference type="Pfam" id="PF07219"/>
    </source>
</evidence>
<evidence type="ECO:0000313" key="13">
    <source>
        <dbReference type="Proteomes" id="UP000187526"/>
    </source>
</evidence>
<dbReference type="NCBIfam" id="TIGR00540">
    <property type="entry name" value="TPR_hemY_coli"/>
    <property type="match status" value="1"/>
</dbReference>